<organism evidence="2 3">
    <name type="scientific">Aphis glycines</name>
    <name type="common">Soybean aphid</name>
    <dbReference type="NCBI Taxonomy" id="307491"/>
    <lineage>
        <taxon>Eukaryota</taxon>
        <taxon>Metazoa</taxon>
        <taxon>Ecdysozoa</taxon>
        <taxon>Arthropoda</taxon>
        <taxon>Hexapoda</taxon>
        <taxon>Insecta</taxon>
        <taxon>Pterygota</taxon>
        <taxon>Neoptera</taxon>
        <taxon>Paraneoptera</taxon>
        <taxon>Hemiptera</taxon>
        <taxon>Sternorrhyncha</taxon>
        <taxon>Aphidomorpha</taxon>
        <taxon>Aphidoidea</taxon>
        <taxon>Aphididae</taxon>
        <taxon>Aphidini</taxon>
        <taxon>Aphis</taxon>
        <taxon>Aphis</taxon>
    </lineage>
</organism>
<name>A0A6G0TUW7_APHGL</name>
<dbReference type="EMBL" id="VYZN01000017">
    <property type="protein sequence ID" value="KAE9538056.1"/>
    <property type="molecule type" value="Genomic_DNA"/>
</dbReference>
<dbReference type="OrthoDB" id="6537982at2759"/>
<feature type="compositionally biased region" description="Low complexity" evidence="1">
    <location>
        <begin position="144"/>
        <end position="156"/>
    </location>
</feature>
<sequence>MCPTATNSNSSNGGKQQDMLKNIMNRGLAEKSASIPSLNEYKSAAAASANGNGWKNPGSADTQHRRRSSSADSSRCDDDDDDASALDRSGRGAPDRVQTSRDVGRRRRAGASTASDGSVAADDQQTALVHIRRSSSVPCKNNRDSSSSNDSGVSTGSLRYRGADFAEFELPLTTAMSTMRHRRTMAAAATAAAAGNGTAADGSAECGGHRGGGGAAGGCVHGSLPRRSKSTDRLKELSFRFQKFAGSMKSSSAGAEVPVCLKKDKGFNVHAEGNSAVPFLDSQSTSSYTSDMSDYIETLSLSSHSSSDTTNNENQRCSRQAKTTLKPRSGKEYHQIGFFLDGDLKVKSDIPPVPEKTETPSPRYATAQESNVV</sequence>
<gene>
    <name evidence="2" type="ORF">AGLY_006028</name>
</gene>
<feature type="region of interest" description="Disordered" evidence="1">
    <location>
        <begin position="45"/>
        <end position="156"/>
    </location>
</feature>
<evidence type="ECO:0000256" key="1">
    <source>
        <dbReference type="SAM" id="MobiDB-lite"/>
    </source>
</evidence>
<keyword evidence="3" id="KW-1185">Reference proteome</keyword>
<proteinExistence type="predicted"/>
<feature type="region of interest" description="Disordered" evidence="1">
    <location>
        <begin position="345"/>
        <end position="373"/>
    </location>
</feature>
<dbReference type="AlphaFoldDB" id="A0A6G0TUW7"/>
<feature type="compositionally biased region" description="Polar residues" evidence="1">
    <location>
        <begin position="1"/>
        <end position="15"/>
    </location>
</feature>
<accession>A0A6G0TUW7</accession>
<feature type="compositionally biased region" description="Basic and acidic residues" evidence="1">
    <location>
        <begin position="88"/>
        <end position="103"/>
    </location>
</feature>
<protein>
    <submittedName>
        <fullName evidence="2">Uncharacterized protein</fullName>
    </submittedName>
</protein>
<reference evidence="2 3" key="1">
    <citation type="submission" date="2019-08" db="EMBL/GenBank/DDBJ databases">
        <title>The genome of the soybean aphid Biotype 1, its phylome, world population structure and adaptation to the North American continent.</title>
        <authorList>
            <person name="Giordano R."/>
            <person name="Donthu R.K."/>
            <person name="Hernandez A.G."/>
            <person name="Wright C.L."/>
            <person name="Zimin A.V."/>
        </authorList>
    </citation>
    <scope>NUCLEOTIDE SEQUENCE [LARGE SCALE GENOMIC DNA]</scope>
    <source>
        <tissue evidence="2">Whole aphids</tissue>
    </source>
</reference>
<dbReference type="Proteomes" id="UP000475862">
    <property type="component" value="Unassembled WGS sequence"/>
</dbReference>
<evidence type="ECO:0000313" key="2">
    <source>
        <dbReference type="EMBL" id="KAE9538056.1"/>
    </source>
</evidence>
<comment type="caution">
    <text evidence="2">The sequence shown here is derived from an EMBL/GenBank/DDBJ whole genome shotgun (WGS) entry which is preliminary data.</text>
</comment>
<evidence type="ECO:0000313" key="3">
    <source>
        <dbReference type="Proteomes" id="UP000475862"/>
    </source>
</evidence>
<feature type="compositionally biased region" description="Polar residues" evidence="1">
    <location>
        <begin position="308"/>
        <end position="323"/>
    </location>
</feature>
<feature type="region of interest" description="Disordered" evidence="1">
    <location>
        <begin position="302"/>
        <end position="330"/>
    </location>
</feature>
<feature type="region of interest" description="Disordered" evidence="1">
    <location>
        <begin position="1"/>
        <end position="27"/>
    </location>
</feature>